<evidence type="ECO:0000313" key="7">
    <source>
        <dbReference type="Proteomes" id="UP000094291"/>
    </source>
</evidence>
<dbReference type="SUPFAM" id="SSF46785">
    <property type="entry name" value="Winged helix' DNA-binding domain"/>
    <property type="match status" value="1"/>
</dbReference>
<keyword evidence="2" id="KW-0805">Transcription regulation</keyword>
<dbReference type="Pfam" id="PF00126">
    <property type="entry name" value="HTH_1"/>
    <property type="match status" value="1"/>
</dbReference>
<dbReference type="EMBL" id="MDTQ01000001">
    <property type="protein sequence ID" value="ODC04074.1"/>
    <property type="molecule type" value="Genomic_DNA"/>
</dbReference>
<dbReference type="STRING" id="197479.BFW38_11550"/>
<comment type="caution">
    <text evidence="6">The sequence shown here is derived from an EMBL/GenBank/DDBJ whole genome shotgun (WGS) entry which is preliminary data.</text>
</comment>
<keyword evidence="4" id="KW-0804">Transcription</keyword>
<dbReference type="AlphaFoldDB" id="A0A1E2VAS8"/>
<dbReference type="Proteomes" id="UP000094291">
    <property type="component" value="Unassembled WGS sequence"/>
</dbReference>
<dbReference type="RefSeq" id="WP_068998877.1">
    <property type="nucleotide sequence ID" value="NZ_MDTQ01000001.1"/>
</dbReference>
<dbReference type="Gene3D" id="3.40.190.290">
    <property type="match status" value="1"/>
</dbReference>
<reference evidence="6 7" key="1">
    <citation type="submission" date="2016-08" db="EMBL/GenBank/DDBJ databases">
        <authorList>
            <person name="Seilhamer J.J."/>
        </authorList>
    </citation>
    <scope>NUCLEOTIDE SEQUENCE [LARGE SCALE GENOMIC DNA]</scope>
    <source>
        <strain evidence="6 7">PH27A</strain>
    </source>
</reference>
<gene>
    <name evidence="6" type="ORF">BFW38_11550</name>
</gene>
<dbReference type="PANTHER" id="PTHR30126:SF94">
    <property type="entry name" value="LYSR FAMILY TRANSCRIPTIONAL REGULATOR"/>
    <property type="match status" value="1"/>
</dbReference>
<evidence type="ECO:0000313" key="6">
    <source>
        <dbReference type="EMBL" id="ODC04074.1"/>
    </source>
</evidence>
<organism evidence="6 7">
    <name type="scientific">Terasakiispira papahanaumokuakeensis</name>
    <dbReference type="NCBI Taxonomy" id="197479"/>
    <lineage>
        <taxon>Bacteria</taxon>
        <taxon>Pseudomonadati</taxon>
        <taxon>Pseudomonadota</taxon>
        <taxon>Gammaproteobacteria</taxon>
        <taxon>Oceanospirillales</taxon>
        <taxon>Terasakiispira</taxon>
    </lineage>
</organism>
<dbReference type="Gene3D" id="1.10.10.10">
    <property type="entry name" value="Winged helix-like DNA-binding domain superfamily/Winged helix DNA-binding domain"/>
    <property type="match status" value="1"/>
</dbReference>
<dbReference type="InterPro" id="IPR036388">
    <property type="entry name" value="WH-like_DNA-bd_sf"/>
</dbReference>
<dbReference type="PANTHER" id="PTHR30126">
    <property type="entry name" value="HTH-TYPE TRANSCRIPTIONAL REGULATOR"/>
    <property type="match status" value="1"/>
</dbReference>
<dbReference type="OrthoDB" id="9808620at2"/>
<evidence type="ECO:0000256" key="4">
    <source>
        <dbReference type="ARBA" id="ARBA00023163"/>
    </source>
</evidence>
<protein>
    <submittedName>
        <fullName evidence="6">LysR family transcriptional regulator</fullName>
    </submittedName>
</protein>
<evidence type="ECO:0000256" key="3">
    <source>
        <dbReference type="ARBA" id="ARBA00023125"/>
    </source>
</evidence>
<sequence>MLSLKQLAVFASVARHGHLGGAASDLFLSKGAVSQALAELERRLGTPLFDRVHPRLKLNDQGRQLQPMAEALLSQAWDIEHLFDTGGEPTGALHVGASQTIGNYLLPVLLGYLPQVQAKVQITNTHHLCDMLMRFELDLALIEGESHHPDLVMTPWLMDEMVVVAPPDHPLALQTAQTGDALDVAMLNDCHWVIREPYSGSREQFDHWIAPELTAIGPTMELNTLEAVMTSVVHGLGLTFISRLAIHDRLALGHLVVLPLTHRYPRQLSLIWHKQKYHGALLRRFVAFCQQQATLLSTADVSLDKASD</sequence>
<dbReference type="InterPro" id="IPR036390">
    <property type="entry name" value="WH_DNA-bd_sf"/>
</dbReference>
<evidence type="ECO:0000256" key="2">
    <source>
        <dbReference type="ARBA" id="ARBA00023015"/>
    </source>
</evidence>
<dbReference type="CDD" id="cd08420">
    <property type="entry name" value="PBP2_CysL_like"/>
    <property type="match status" value="1"/>
</dbReference>
<accession>A0A1E2VAS8</accession>
<keyword evidence="7" id="KW-1185">Reference proteome</keyword>
<evidence type="ECO:0000256" key="1">
    <source>
        <dbReference type="ARBA" id="ARBA00009437"/>
    </source>
</evidence>
<feature type="domain" description="HTH lysR-type" evidence="5">
    <location>
        <begin position="2"/>
        <end position="59"/>
    </location>
</feature>
<proteinExistence type="inferred from homology"/>
<keyword evidence="3" id="KW-0238">DNA-binding</keyword>
<dbReference type="SUPFAM" id="SSF53850">
    <property type="entry name" value="Periplasmic binding protein-like II"/>
    <property type="match status" value="1"/>
</dbReference>
<dbReference type="PROSITE" id="PS50931">
    <property type="entry name" value="HTH_LYSR"/>
    <property type="match status" value="1"/>
</dbReference>
<dbReference type="InterPro" id="IPR000847">
    <property type="entry name" value="LysR_HTH_N"/>
</dbReference>
<evidence type="ECO:0000259" key="5">
    <source>
        <dbReference type="PROSITE" id="PS50931"/>
    </source>
</evidence>
<dbReference type="GO" id="GO:0000976">
    <property type="term" value="F:transcription cis-regulatory region binding"/>
    <property type="evidence" value="ECO:0007669"/>
    <property type="project" value="TreeGrafter"/>
</dbReference>
<dbReference type="InterPro" id="IPR005119">
    <property type="entry name" value="LysR_subst-bd"/>
</dbReference>
<name>A0A1E2VAS8_9GAMM</name>
<comment type="similarity">
    <text evidence="1">Belongs to the LysR transcriptional regulatory family.</text>
</comment>
<dbReference type="Pfam" id="PF03466">
    <property type="entry name" value="LysR_substrate"/>
    <property type="match status" value="1"/>
</dbReference>
<dbReference type="GO" id="GO:0003700">
    <property type="term" value="F:DNA-binding transcription factor activity"/>
    <property type="evidence" value="ECO:0007669"/>
    <property type="project" value="InterPro"/>
</dbReference>